<keyword evidence="1" id="KW-1133">Transmembrane helix</keyword>
<sequence length="57" mass="6045">MTNNVMQLVSHEPSAGSSLVSMSYCPVVAFVFALHVVRVEPGSLARSVVHSSAARQC</sequence>
<name>A0A316V0X7_9BASI</name>
<feature type="transmembrane region" description="Helical" evidence="1">
    <location>
        <begin position="20"/>
        <end position="37"/>
    </location>
</feature>
<keyword evidence="1" id="KW-0472">Membrane</keyword>
<organism evidence="2 3">
    <name type="scientific">Jaminaea rosea</name>
    <dbReference type="NCBI Taxonomy" id="1569628"/>
    <lineage>
        <taxon>Eukaryota</taxon>
        <taxon>Fungi</taxon>
        <taxon>Dikarya</taxon>
        <taxon>Basidiomycota</taxon>
        <taxon>Ustilaginomycotina</taxon>
        <taxon>Exobasidiomycetes</taxon>
        <taxon>Microstromatales</taxon>
        <taxon>Microstromatales incertae sedis</taxon>
        <taxon>Jaminaea</taxon>
    </lineage>
</organism>
<dbReference type="RefSeq" id="XP_025363707.1">
    <property type="nucleotide sequence ID" value="XM_025505716.1"/>
</dbReference>
<evidence type="ECO:0000313" key="2">
    <source>
        <dbReference type="EMBL" id="PWN29095.1"/>
    </source>
</evidence>
<evidence type="ECO:0000313" key="3">
    <source>
        <dbReference type="Proteomes" id="UP000245884"/>
    </source>
</evidence>
<keyword evidence="3" id="KW-1185">Reference proteome</keyword>
<gene>
    <name evidence="2" type="ORF">BDZ90DRAFT_231094</name>
</gene>
<proteinExistence type="predicted"/>
<dbReference type="OrthoDB" id="377733at2759"/>
<accession>A0A316V0X7</accession>
<dbReference type="Proteomes" id="UP000245884">
    <property type="component" value="Unassembled WGS sequence"/>
</dbReference>
<keyword evidence="1" id="KW-0812">Transmembrane</keyword>
<dbReference type="AlphaFoldDB" id="A0A316V0X7"/>
<reference evidence="2 3" key="1">
    <citation type="journal article" date="2018" name="Mol. Biol. Evol.">
        <title>Broad Genomic Sampling Reveals a Smut Pathogenic Ancestry of the Fungal Clade Ustilaginomycotina.</title>
        <authorList>
            <person name="Kijpornyongpan T."/>
            <person name="Mondo S.J."/>
            <person name="Barry K."/>
            <person name="Sandor L."/>
            <person name="Lee J."/>
            <person name="Lipzen A."/>
            <person name="Pangilinan J."/>
            <person name="LaButti K."/>
            <person name="Hainaut M."/>
            <person name="Henrissat B."/>
            <person name="Grigoriev I.V."/>
            <person name="Spatafora J.W."/>
            <person name="Aime M.C."/>
        </authorList>
    </citation>
    <scope>NUCLEOTIDE SEQUENCE [LARGE SCALE GENOMIC DNA]</scope>
    <source>
        <strain evidence="2 3">MCA 5214</strain>
    </source>
</reference>
<evidence type="ECO:0000256" key="1">
    <source>
        <dbReference type="SAM" id="Phobius"/>
    </source>
</evidence>
<protein>
    <submittedName>
        <fullName evidence="2">Uncharacterized protein</fullName>
    </submittedName>
</protein>
<dbReference type="GeneID" id="37027539"/>
<dbReference type="EMBL" id="KZ819664">
    <property type="protein sequence ID" value="PWN29095.1"/>
    <property type="molecule type" value="Genomic_DNA"/>
</dbReference>